<proteinExistence type="inferred from homology"/>
<keyword evidence="6 8" id="KW-1133">Transmembrane helix</keyword>
<gene>
    <name evidence="10" type="ORF">TRIADDRAFT_60062</name>
</gene>
<dbReference type="Gene3D" id="1.20.1250.20">
    <property type="entry name" value="MFS general substrate transporter like domains"/>
    <property type="match status" value="2"/>
</dbReference>
<dbReference type="OrthoDB" id="446368at2759"/>
<accession>B3S769</accession>
<sequence length="419" mass="44422">MADEYQPLVGHDGQESVSVISRRNKLVVMVLMSTVYFLISSVYALLSPFFPQVAKSRGVSHTEIGLIFAVYPIFTLLTSPICGILLPRIGVVFALWAGIAIEAGCNILFGFLPSVLDRGLFVAFCLIIRSIQGVASACSLIAALAIVSSVFADNVATATSTLETFSALGLMAGPPIGGLLYQAGGFKLPFIVLGSVSLVIGCISIFFIPRIAYATSSPPWRLMKQLIVHPRVMIISFGVALQMLVIGFLDPTLSLHLKPLNLTTSQIGFIFLALPAGYGLFSPVFGYLSDRFGYRPFIIFGSIGMGISLLFVGPAPFIRIKLSIGQSVPSLLALGIAGAAAITTSFADILEVAMKDLTNDNPDESSDFVIHSVVSGLFTTALSLGQVVGPIVGGIFTSLSQTSFDRTAMGIGFAIMTQE</sequence>
<dbReference type="eggNOG" id="KOG3764">
    <property type="taxonomic scope" value="Eukaryota"/>
</dbReference>
<dbReference type="PRINTS" id="PR01035">
    <property type="entry name" value="TCRTETA"/>
</dbReference>
<evidence type="ECO:0000256" key="2">
    <source>
        <dbReference type="ARBA" id="ARBA00006829"/>
    </source>
</evidence>
<dbReference type="InterPro" id="IPR011701">
    <property type="entry name" value="MFS"/>
</dbReference>
<dbReference type="AlphaFoldDB" id="B3S769"/>
<evidence type="ECO:0000256" key="4">
    <source>
        <dbReference type="ARBA" id="ARBA00022692"/>
    </source>
</evidence>
<dbReference type="SUPFAM" id="SSF103473">
    <property type="entry name" value="MFS general substrate transporter"/>
    <property type="match status" value="1"/>
</dbReference>
<dbReference type="InterPro" id="IPR001958">
    <property type="entry name" value="Tet-R_TetA/multi-R_MdtG-like"/>
</dbReference>
<dbReference type="KEGG" id="tad:TRIADDRAFT_60062"/>
<comment type="subcellular location">
    <subcellularLocation>
        <location evidence="1">Membrane</location>
        <topology evidence="1">Multi-pass membrane protein</topology>
    </subcellularLocation>
</comment>
<dbReference type="InterPro" id="IPR036259">
    <property type="entry name" value="MFS_trans_sf"/>
</dbReference>
<evidence type="ECO:0000313" key="11">
    <source>
        <dbReference type="Proteomes" id="UP000009022"/>
    </source>
</evidence>
<dbReference type="OMA" id="ICINIVP"/>
<dbReference type="GO" id="GO:0016020">
    <property type="term" value="C:membrane"/>
    <property type="evidence" value="ECO:0007669"/>
    <property type="project" value="UniProtKB-SubCell"/>
</dbReference>
<feature type="transmembrane region" description="Helical" evidence="8">
    <location>
        <begin position="330"/>
        <end position="350"/>
    </location>
</feature>
<evidence type="ECO:0000256" key="7">
    <source>
        <dbReference type="ARBA" id="ARBA00023136"/>
    </source>
</evidence>
<feature type="transmembrane region" description="Helical" evidence="8">
    <location>
        <begin position="26"/>
        <end position="46"/>
    </location>
</feature>
<feature type="transmembrane region" description="Helical" evidence="8">
    <location>
        <begin position="119"/>
        <end position="152"/>
    </location>
</feature>
<dbReference type="Pfam" id="PF07690">
    <property type="entry name" value="MFS_1"/>
    <property type="match status" value="2"/>
</dbReference>
<evidence type="ECO:0000256" key="6">
    <source>
        <dbReference type="ARBA" id="ARBA00022989"/>
    </source>
</evidence>
<evidence type="ECO:0000259" key="9">
    <source>
        <dbReference type="PROSITE" id="PS50850"/>
    </source>
</evidence>
<comment type="similarity">
    <text evidence="2">Belongs to the major facilitator superfamily. Vesicular transporter family.</text>
</comment>
<feature type="transmembrane region" description="Helical" evidence="8">
    <location>
        <begin position="269"/>
        <end position="288"/>
    </location>
</feature>
<keyword evidence="11" id="KW-1185">Reference proteome</keyword>
<evidence type="ECO:0000313" key="10">
    <source>
        <dbReference type="EMBL" id="EDV21432.1"/>
    </source>
</evidence>
<feature type="domain" description="Major facilitator superfamily (MFS) profile" evidence="9">
    <location>
        <begin position="28"/>
        <end position="419"/>
    </location>
</feature>
<dbReference type="PANTHER" id="PTHR23506:SF26">
    <property type="entry name" value="MFS-TYPE TRANSPORTER SLC18B1"/>
    <property type="match status" value="1"/>
</dbReference>
<feature type="transmembrane region" description="Helical" evidence="8">
    <location>
        <begin position="228"/>
        <end position="249"/>
    </location>
</feature>
<dbReference type="GeneID" id="6757331"/>
<evidence type="ECO:0000256" key="3">
    <source>
        <dbReference type="ARBA" id="ARBA00022448"/>
    </source>
</evidence>
<keyword evidence="7 8" id="KW-0472">Membrane</keyword>
<keyword evidence="5" id="KW-0532">Neurotransmitter transport</keyword>
<name>B3S769_TRIAD</name>
<dbReference type="InterPro" id="IPR050930">
    <property type="entry name" value="MFS_Vesicular_Transporter"/>
</dbReference>
<reference evidence="10 11" key="1">
    <citation type="journal article" date="2008" name="Nature">
        <title>The Trichoplax genome and the nature of placozoans.</title>
        <authorList>
            <person name="Srivastava M."/>
            <person name="Begovic E."/>
            <person name="Chapman J."/>
            <person name="Putnam N.H."/>
            <person name="Hellsten U."/>
            <person name="Kawashima T."/>
            <person name="Kuo A."/>
            <person name="Mitros T."/>
            <person name="Salamov A."/>
            <person name="Carpenter M.L."/>
            <person name="Signorovitch A.Y."/>
            <person name="Moreno M.A."/>
            <person name="Kamm K."/>
            <person name="Grimwood J."/>
            <person name="Schmutz J."/>
            <person name="Shapiro H."/>
            <person name="Grigoriev I.V."/>
            <person name="Buss L.W."/>
            <person name="Schierwater B."/>
            <person name="Dellaporta S.L."/>
            <person name="Rokhsar D.S."/>
        </authorList>
    </citation>
    <scope>NUCLEOTIDE SEQUENCE [LARGE SCALE GENOMIC DNA]</scope>
    <source>
        <strain evidence="10 11">Grell-BS-1999</strain>
    </source>
</reference>
<organism evidence="10 11">
    <name type="scientific">Trichoplax adhaerens</name>
    <name type="common">Trichoplax reptans</name>
    <dbReference type="NCBI Taxonomy" id="10228"/>
    <lineage>
        <taxon>Eukaryota</taxon>
        <taxon>Metazoa</taxon>
        <taxon>Placozoa</taxon>
        <taxon>Uniplacotomia</taxon>
        <taxon>Trichoplacea</taxon>
        <taxon>Trichoplacidae</taxon>
        <taxon>Trichoplax</taxon>
    </lineage>
</organism>
<feature type="transmembrane region" description="Helical" evidence="8">
    <location>
        <begin position="294"/>
        <end position="318"/>
    </location>
</feature>
<evidence type="ECO:0000256" key="8">
    <source>
        <dbReference type="SAM" id="Phobius"/>
    </source>
</evidence>
<protein>
    <recommendedName>
        <fullName evidence="9">Major facilitator superfamily (MFS) profile domain-containing protein</fullName>
    </recommendedName>
</protein>
<dbReference type="RefSeq" id="XP_002116032.1">
    <property type="nucleotide sequence ID" value="XM_002115996.1"/>
</dbReference>
<dbReference type="Proteomes" id="UP000009022">
    <property type="component" value="Unassembled WGS sequence"/>
</dbReference>
<dbReference type="PANTHER" id="PTHR23506">
    <property type="entry name" value="GH10249P"/>
    <property type="match status" value="1"/>
</dbReference>
<keyword evidence="3" id="KW-0813">Transport</keyword>
<evidence type="ECO:0000256" key="5">
    <source>
        <dbReference type="ARBA" id="ARBA00022775"/>
    </source>
</evidence>
<dbReference type="HOGENOM" id="CLU_028639_3_0_1"/>
<feature type="transmembrane region" description="Helical" evidence="8">
    <location>
        <begin position="164"/>
        <end position="181"/>
    </location>
</feature>
<evidence type="ECO:0000256" key="1">
    <source>
        <dbReference type="ARBA" id="ARBA00004141"/>
    </source>
</evidence>
<dbReference type="PhylomeDB" id="B3S769"/>
<feature type="transmembrane region" description="Helical" evidence="8">
    <location>
        <begin position="66"/>
        <end position="86"/>
    </location>
</feature>
<dbReference type="STRING" id="10228.B3S769"/>
<dbReference type="PROSITE" id="PS50850">
    <property type="entry name" value="MFS"/>
    <property type="match status" value="1"/>
</dbReference>
<dbReference type="InterPro" id="IPR020846">
    <property type="entry name" value="MFS_dom"/>
</dbReference>
<dbReference type="CTD" id="6757331"/>
<dbReference type="InParanoid" id="B3S769"/>
<feature type="transmembrane region" description="Helical" evidence="8">
    <location>
        <begin position="188"/>
        <end position="208"/>
    </location>
</feature>
<dbReference type="FunCoup" id="B3S769">
    <property type="interactions" value="187"/>
</dbReference>
<keyword evidence="4 8" id="KW-0812">Transmembrane</keyword>
<dbReference type="EMBL" id="DS985253">
    <property type="protein sequence ID" value="EDV21432.1"/>
    <property type="molecule type" value="Genomic_DNA"/>
</dbReference>
<dbReference type="GO" id="GO:0022857">
    <property type="term" value="F:transmembrane transporter activity"/>
    <property type="evidence" value="ECO:0000318"/>
    <property type="project" value="GO_Central"/>
</dbReference>
<feature type="transmembrane region" description="Helical" evidence="8">
    <location>
        <begin position="92"/>
        <end position="112"/>
    </location>
</feature>